<proteinExistence type="predicted"/>
<evidence type="ECO:0000256" key="1">
    <source>
        <dbReference type="SAM" id="MobiDB-lite"/>
    </source>
</evidence>
<protein>
    <submittedName>
        <fullName evidence="2">Uncharacterized protein</fullName>
    </submittedName>
</protein>
<reference evidence="2" key="1">
    <citation type="submission" date="2017-07" db="EMBL/GenBank/DDBJ databases">
        <title>Taro Niue Genome Assembly and Annotation.</title>
        <authorList>
            <person name="Atibalentja N."/>
            <person name="Keating K."/>
            <person name="Fields C.J."/>
        </authorList>
    </citation>
    <scope>NUCLEOTIDE SEQUENCE</scope>
    <source>
        <strain evidence="2">Niue_2</strain>
        <tissue evidence="2">Leaf</tissue>
    </source>
</reference>
<gene>
    <name evidence="2" type="ORF">Taro_045506</name>
</gene>
<organism evidence="2 3">
    <name type="scientific">Colocasia esculenta</name>
    <name type="common">Wild taro</name>
    <name type="synonym">Arum esculentum</name>
    <dbReference type="NCBI Taxonomy" id="4460"/>
    <lineage>
        <taxon>Eukaryota</taxon>
        <taxon>Viridiplantae</taxon>
        <taxon>Streptophyta</taxon>
        <taxon>Embryophyta</taxon>
        <taxon>Tracheophyta</taxon>
        <taxon>Spermatophyta</taxon>
        <taxon>Magnoliopsida</taxon>
        <taxon>Liliopsida</taxon>
        <taxon>Araceae</taxon>
        <taxon>Aroideae</taxon>
        <taxon>Colocasieae</taxon>
        <taxon>Colocasia</taxon>
    </lineage>
</organism>
<dbReference type="EMBL" id="NMUH01005368">
    <property type="protein sequence ID" value="MQM12588.1"/>
    <property type="molecule type" value="Genomic_DNA"/>
</dbReference>
<evidence type="ECO:0000313" key="2">
    <source>
        <dbReference type="EMBL" id="MQM12588.1"/>
    </source>
</evidence>
<keyword evidence="3" id="KW-1185">Reference proteome</keyword>
<name>A0A843X0D6_COLES</name>
<accession>A0A843X0D6</accession>
<sequence>MLPTRSVNPVARNNYGHYRTASSIPLCGSPVRKTCPGLLSIPSRPHDGYNRPRSRAPSSRGALNAWHPNGPLST</sequence>
<feature type="region of interest" description="Disordered" evidence="1">
    <location>
        <begin position="39"/>
        <end position="74"/>
    </location>
</feature>
<evidence type="ECO:0000313" key="3">
    <source>
        <dbReference type="Proteomes" id="UP000652761"/>
    </source>
</evidence>
<comment type="caution">
    <text evidence="2">The sequence shown here is derived from an EMBL/GenBank/DDBJ whole genome shotgun (WGS) entry which is preliminary data.</text>
</comment>
<dbReference type="Proteomes" id="UP000652761">
    <property type="component" value="Unassembled WGS sequence"/>
</dbReference>
<dbReference type="AlphaFoldDB" id="A0A843X0D6"/>